<dbReference type="GO" id="GO:0000160">
    <property type="term" value="P:phosphorelay signal transduction system"/>
    <property type="evidence" value="ECO:0007669"/>
    <property type="project" value="UniProtKB-KW"/>
</dbReference>
<accession>A0A4D7C3D6</accession>
<dbReference type="Pfam" id="PF01627">
    <property type="entry name" value="Hpt"/>
    <property type="match status" value="1"/>
</dbReference>
<dbReference type="Proteomes" id="UP000298714">
    <property type="component" value="Chromosome"/>
</dbReference>
<protein>
    <submittedName>
        <fullName evidence="3">Hpt domain-containing protein</fullName>
    </submittedName>
</protein>
<proteinExistence type="predicted"/>
<feature type="domain" description="HPt" evidence="2">
    <location>
        <begin position="17"/>
        <end position="79"/>
    </location>
</feature>
<dbReference type="InterPro" id="IPR036641">
    <property type="entry name" value="HPT_dom_sf"/>
</dbReference>
<evidence type="ECO:0000313" key="3">
    <source>
        <dbReference type="EMBL" id="QCI79591.1"/>
    </source>
</evidence>
<dbReference type="Gene3D" id="1.20.120.160">
    <property type="entry name" value="HPT domain"/>
    <property type="match status" value="1"/>
</dbReference>
<dbReference type="KEGG" id="hgn:E6W36_08695"/>
<sequence>MGVYRQGADRCRAGAHDLSARHEAFELAHSLAGVAGNFGEPALGRWAAALCRYLRRCGEAAPDPAILAQFAHVYAHLQDDPWRGGPDGAGGLFQDGRLGCAAG</sequence>
<reference evidence="4" key="1">
    <citation type="submission" date="2019-04" db="EMBL/GenBank/DDBJ databases">
        <title>Complete genome sequence of Sphingomonas sp. W1-2-3.</title>
        <authorList>
            <person name="Im W.T."/>
        </authorList>
    </citation>
    <scope>NUCLEOTIDE SEQUENCE [LARGE SCALE GENOMIC DNA]</scope>
    <source>
        <strain evidence="4">W1-2-3</strain>
    </source>
</reference>
<dbReference type="AlphaFoldDB" id="A0A4D7C3D6"/>
<evidence type="ECO:0000313" key="4">
    <source>
        <dbReference type="Proteomes" id="UP000298714"/>
    </source>
</evidence>
<dbReference type="InterPro" id="IPR008207">
    <property type="entry name" value="Sig_transdc_His_kin_Hpt_dom"/>
</dbReference>
<evidence type="ECO:0000259" key="2">
    <source>
        <dbReference type="Pfam" id="PF01627"/>
    </source>
</evidence>
<dbReference type="EMBL" id="CP039704">
    <property type="protein sequence ID" value="QCI79591.1"/>
    <property type="molecule type" value="Genomic_DNA"/>
</dbReference>
<dbReference type="GO" id="GO:0004672">
    <property type="term" value="F:protein kinase activity"/>
    <property type="evidence" value="ECO:0007669"/>
    <property type="project" value="UniProtKB-ARBA"/>
</dbReference>
<evidence type="ECO:0000256" key="1">
    <source>
        <dbReference type="ARBA" id="ARBA00023012"/>
    </source>
</evidence>
<keyword evidence="1" id="KW-0902">Two-component regulatory system</keyword>
<dbReference type="RefSeq" id="WP_222872395.1">
    <property type="nucleotide sequence ID" value="NZ_CP039704.1"/>
</dbReference>
<name>A0A4D7C3D6_9SPHN</name>
<keyword evidence="4" id="KW-1185">Reference proteome</keyword>
<gene>
    <name evidence="3" type="ORF">E6W36_08695</name>
</gene>
<organism evidence="3 4">
    <name type="scientific">Hankyongella ginsenosidimutans</name>
    <dbReference type="NCBI Taxonomy" id="1763828"/>
    <lineage>
        <taxon>Bacteria</taxon>
        <taxon>Pseudomonadati</taxon>
        <taxon>Pseudomonadota</taxon>
        <taxon>Alphaproteobacteria</taxon>
        <taxon>Sphingomonadales</taxon>
        <taxon>Sphingomonadaceae</taxon>
        <taxon>Hankyongella</taxon>
    </lineage>
</organism>
<dbReference type="SUPFAM" id="SSF47226">
    <property type="entry name" value="Histidine-containing phosphotransfer domain, HPT domain"/>
    <property type="match status" value="1"/>
</dbReference>